<comment type="caution">
    <text evidence="1">The sequence shown here is derived from an EMBL/GenBank/DDBJ whole genome shotgun (WGS) entry which is preliminary data.</text>
</comment>
<evidence type="ECO:0000313" key="1">
    <source>
        <dbReference type="EMBL" id="CAG8537284.1"/>
    </source>
</evidence>
<organism evidence="1 2">
    <name type="scientific">Scutellospora calospora</name>
    <dbReference type="NCBI Taxonomy" id="85575"/>
    <lineage>
        <taxon>Eukaryota</taxon>
        <taxon>Fungi</taxon>
        <taxon>Fungi incertae sedis</taxon>
        <taxon>Mucoromycota</taxon>
        <taxon>Glomeromycotina</taxon>
        <taxon>Glomeromycetes</taxon>
        <taxon>Diversisporales</taxon>
        <taxon>Gigasporaceae</taxon>
        <taxon>Scutellospora</taxon>
    </lineage>
</organism>
<proteinExistence type="predicted"/>
<name>A0ACA9LP22_9GLOM</name>
<accession>A0ACA9LP22</accession>
<gene>
    <name evidence="1" type="ORF">SCALOS_LOCUS4696</name>
</gene>
<reference evidence="1" key="1">
    <citation type="submission" date="2021-06" db="EMBL/GenBank/DDBJ databases">
        <authorList>
            <person name="Kallberg Y."/>
            <person name="Tangrot J."/>
            <person name="Rosling A."/>
        </authorList>
    </citation>
    <scope>NUCLEOTIDE SEQUENCE</scope>
    <source>
        <strain evidence="1">AU212A</strain>
    </source>
</reference>
<evidence type="ECO:0000313" key="2">
    <source>
        <dbReference type="Proteomes" id="UP000789860"/>
    </source>
</evidence>
<sequence>MPPVPPPDDQPTKPKSALDIVVNQLVRASVGGNIPSSLSDDDLDKYVADLIMKEASAKNNLYSKEGLRAYLPDTGTAPCNLPKTNKRFLLNVIKSVDGHNQALVKKSEEDAAAAQVLEGINQGMPTILVVVDTVILITVKKKFLGQEGEEVDIEITKVDESKCDENNNDMDNCDMSNSDMSISPISMSPKINFCSASELVKSNPPAPIIRKKGRGEVSDGSKMDKYFEKDYDPMYDFERFSWLNYVAVNKKVSTKTEDLPILPIISEEVEKVEKKKKKKRHKEKSKKHRKSRKSKKKPKDEVVREWDMPKLTGCWDLESLTKTKTDAIYDGVREWDKPKLASGSWDPESVRSKDDEKKSVYDGVREWDKPKLASGSWDPEDSSE</sequence>
<dbReference type="Proteomes" id="UP000789860">
    <property type="component" value="Unassembled WGS sequence"/>
</dbReference>
<dbReference type="EMBL" id="CAJVPM010006641">
    <property type="protein sequence ID" value="CAG8537284.1"/>
    <property type="molecule type" value="Genomic_DNA"/>
</dbReference>
<keyword evidence="2" id="KW-1185">Reference proteome</keyword>
<protein>
    <submittedName>
        <fullName evidence="1">5873_t:CDS:1</fullName>
    </submittedName>
</protein>